<evidence type="ECO:0000256" key="2">
    <source>
        <dbReference type="ARBA" id="ARBA00022630"/>
    </source>
</evidence>
<dbReference type="Pfam" id="PF00111">
    <property type="entry name" value="Fer2"/>
    <property type="match status" value="1"/>
</dbReference>
<evidence type="ECO:0000256" key="4">
    <source>
        <dbReference type="ARBA" id="ARBA00022723"/>
    </source>
</evidence>
<protein>
    <submittedName>
        <fullName evidence="11">Ferredoxin reductase</fullName>
    </submittedName>
</protein>
<dbReference type="Gene3D" id="3.40.50.80">
    <property type="entry name" value="Nucleotide-binding domain of ferredoxin-NADP reductase (FNR) module"/>
    <property type="match status" value="1"/>
</dbReference>
<dbReference type="AlphaFoldDB" id="A0A927JCV2"/>
<evidence type="ECO:0000256" key="1">
    <source>
        <dbReference type="ARBA" id="ARBA00001974"/>
    </source>
</evidence>
<keyword evidence="3" id="KW-0001">2Fe-2S</keyword>
<dbReference type="Pfam" id="PF00175">
    <property type="entry name" value="NAD_binding_1"/>
    <property type="match status" value="1"/>
</dbReference>
<evidence type="ECO:0000256" key="8">
    <source>
        <dbReference type="ARBA" id="ARBA00023014"/>
    </source>
</evidence>
<dbReference type="SUPFAM" id="SSF54292">
    <property type="entry name" value="2Fe-2S ferredoxin-like"/>
    <property type="match status" value="1"/>
</dbReference>
<evidence type="ECO:0000256" key="6">
    <source>
        <dbReference type="ARBA" id="ARBA00023002"/>
    </source>
</evidence>
<accession>A0A927JCV2</accession>
<dbReference type="InterPro" id="IPR036010">
    <property type="entry name" value="2Fe-2S_ferredoxin-like_sf"/>
</dbReference>
<dbReference type="Proteomes" id="UP000642993">
    <property type="component" value="Unassembled WGS sequence"/>
</dbReference>
<reference evidence="11" key="1">
    <citation type="submission" date="2020-09" db="EMBL/GenBank/DDBJ databases">
        <title>Hoyosella lacisalsi sp. nov., a halotolerant actinobacterium isolated from soil of Lake Gudzhirganskoe.</title>
        <authorList>
            <person name="Yang Q."/>
            <person name="Guo P.Y."/>
            <person name="Liu S.W."/>
            <person name="Li F.N."/>
            <person name="Sun C.H."/>
        </authorList>
    </citation>
    <scope>NUCLEOTIDE SEQUENCE</scope>
    <source>
        <strain evidence="11">G463</strain>
    </source>
</reference>
<dbReference type="SUPFAM" id="SSF63380">
    <property type="entry name" value="Riboflavin synthase domain-like"/>
    <property type="match status" value="1"/>
</dbReference>
<organism evidence="11 12">
    <name type="scientific">Lolliginicoccus lacisalsi</name>
    <dbReference type="NCBI Taxonomy" id="2742202"/>
    <lineage>
        <taxon>Bacteria</taxon>
        <taxon>Bacillati</taxon>
        <taxon>Actinomycetota</taxon>
        <taxon>Actinomycetes</taxon>
        <taxon>Mycobacteriales</taxon>
        <taxon>Hoyosellaceae</taxon>
        <taxon>Lolliginicoccus</taxon>
    </lineage>
</organism>
<proteinExistence type="predicted"/>
<dbReference type="PRINTS" id="PR00410">
    <property type="entry name" value="PHEHYDRXLASE"/>
</dbReference>
<dbReference type="EMBL" id="JACYWE010000003">
    <property type="protein sequence ID" value="MBD8506052.1"/>
    <property type="molecule type" value="Genomic_DNA"/>
</dbReference>
<dbReference type="Pfam" id="PF00970">
    <property type="entry name" value="FAD_binding_6"/>
    <property type="match status" value="1"/>
</dbReference>
<dbReference type="InterPro" id="IPR017938">
    <property type="entry name" value="Riboflavin_synthase-like_b-brl"/>
</dbReference>
<dbReference type="InterPro" id="IPR008333">
    <property type="entry name" value="Cbr1-like_FAD-bd_dom"/>
</dbReference>
<dbReference type="PANTHER" id="PTHR47354">
    <property type="entry name" value="NADH OXIDOREDUCTASE HCR"/>
    <property type="match status" value="1"/>
</dbReference>
<sequence>MTTSITPRALPTRPNPPRFGKKPALPKGRPSLVKLFEALATPHAVDRYLELVNPMVTVRDLRAKITKVERHTKDTVTLELRPTRQWKGFEAGQFVQIGVVVDGVRHTRCFSPANSVHRADGRLELTIKAHADGFVSRYLRENAEPGMIVDLAQANGVFKLPAERPEKILLLSGGSGITPVLSMLRTLVDEGHQGDITFLHYCDTINDVPHAEALREIAAKHPNVTLRIASTLPGGGGDLQGFFGTEHVDIAAPWFADAEAYLCGPPPMMNAIRAYYDERGLGDKLHTEEFQVAGSVAADTEEATGTIAFSSSNVQRENSGTSLLEEAESAGLSPDYGCRMGICFTCTAVKKTGCTKSLLTGELNDTADEPIQLCVSQAVGDVDIDI</sequence>
<keyword evidence="2" id="KW-0285">Flavoprotein</keyword>
<evidence type="ECO:0000256" key="3">
    <source>
        <dbReference type="ARBA" id="ARBA00022714"/>
    </source>
</evidence>
<evidence type="ECO:0000256" key="9">
    <source>
        <dbReference type="SAM" id="MobiDB-lite"/>
    </source>
</evidence>
<dbReference type="PROSITE" id="PS51384">
    <property type="entry name" value="FAD_FR"/>
    <property type="match status" value="1"/>
</dbReference>
<dbReference type="Gene3D" id="2.40.30.10">
    <property type="entry name" value="Translation factors"/>
    <property type="match status" value="1"/>
</dbReference>
<dbReference type="InterPro" id="IPR039261">
    <property type="entry name" value="FNR_nucleotide-bd"/>
</dbReference>
<keyword evidence="5" id="KW-0274">FAD</keyword>
<name>A0A927JCV2_9ACTN</name>
<dbReference type="InterPro" id="IPR001041">
    <property type="entry name" value="2Fe-2S_ferredoxin-type"/>
</dbReference>
<evidence type="ECO:0000313" key="12">
    <source>
        <dbReference type="Proteomes" id="UP000642993"/>
    </source>
</evidence>
<dbReference type="InterPro" id="IPR012675">
    <property type="entry name" value="Beta-grasp_dom_sf"/>
</dbReference>
<dbReference type="GO" id="GO:0046872">
    <property type="term" value="F:metal ion binding"/>
    <property type="evidence" value="ECO:0007669"/>
    <property type="project" value="UniProtKB-KW"/>
</dbReference>
<feature type="region of interest" description="Disordered" evidence="9">
    <location>
        <begin position="1"/>
        <end position="26"/>
    </location>
</feature>
<keyword evidence="12" id="KW-1185">Reference proteome</keyword>
<evidence type="ECO:0000313" key="11">
    <source>
        <dbReference type="EMBL" id="MBD8506052.1"/>
    </source>
</evidence>
<comment type="cofactor">
    <cofactor evidence="1">
        <name>FAD</name>
        <dbReference type="ChEBI" id="CHEBI:57692"/>
    </cofactor>
</comment>
<evidence type="ECO:0000259" key="10">
    <source>
        <dbReference type="PROSITE" id="PS51384"/>
    </source>
</evidence>
<dbReference type="InterPro" id="IPR001433">
    <property type="entry name" value="OxRdtase_FAD/NAD-bd"/>
</dbReference>
<gene>
    <name evidence="11" type="ORF">HT102_06095</name>
</gene>
<dbReference type="CDD" id="cd06216">
    <property type="entry name" value="FNR_iron_sulfur_binding_2"/>
    <property type="match status" value="1"/>
</dbReference>
<comment type="caution">
    <text evidence="11">The sequence shown here is derived from an EMBL/GenBank/DDBJ whole genome shotgun (WGS) entry which is preliminary data.</text>
</comment>
<dbReference type="Gene3D" id="3.10.20.30">
    <property type="match status" value="1"/>
</dbReference>
<keyword evidence="6" id="KW-0560">Oxidoreductase</keyword>
<dbReference type="PANTHER" id="PTHR47354:SF6">
    <property type="entry name" value="NADH OXIDOREDUCTASE HCR"/>
    <property type="match status" value="1"/>
</dbReference>
<feature type="domain" description="FAD-binding FR-type" evidence="10">
    <location>
        <begin position="58"/>
        <end position="161"/>
    </location>
</feature>
<keyword evidence="4" id="KW-0479">Metal-binding</keyword>
<dbReference type="InterPro" id="IPR050415">
    <property type="entry name" value="MRET"/>
</dbReference>
<keyword evidence="7" id="KW-0408">Iron</keyword>
<evidence type="ECO:0000256" key="5">
    <source>
        <dbReference type="ARBA" id="ARBA00022827"/>
    </source>
</evidence>
<dbReference type="InterPro" id="IPR017927">
    <property type="entry name" value="FAD-bd_FR_type"/>
</dbReference>
<keyword evidence="8" id="KW-0411">Iron-sulfur</keyword>
<dbReference type="GO" id="GO:0051537">
    <property type="term" value="F:2 iron, 2 sulfur cluster binding"/>
    <property type="evidence" value="ECO:0007669"/>
    <property type="project" value="UniProtKB-KW"/>
</dbReference>
<dbReference type="CDD" id="cd00207">
    <property type="entry name" value="fer2"/>
    <property type="match status" value="1"/>
</dbReference>
<dbReference type="GO" id="GO:0016491">
    <property type="term" value="F:oxidoreductase activity"/>
    <property type="evidence" value="ECO:0007669"/>
    <property type="project" value="UniProtKB-KW"/>
</dbReference>
<evidence type="ECO:0000256" key="7">
    <source>
        <dbReference type="ARBA" id="ARBA00023004"/>
    </source>
</evidence>
<dbReference type="SUPFAM" id="SSF52343">
    <property type="entry name" value="Ferredoxin reductase-like, C-terminal NADP-linked domain"/>
    <property type="match status" value="1"/>
</dbReference>